<dbReference type="SMART" id="SM00877">
    <property type="entry name" value="BMC"/>
    <property type="match status" value="2"/>
</dbReference>
<dbReference type="Pfam" id="PF00936">
    <property type="entry name" value="BMC"/>
    <property type="match status" value="1"/>
</dbReference>
<dbReference type="GO" id="GO:0031469">
    <property type="term" value="C:bacterial microcompartment"/>
    <property type="evidence" value="ECO:0007669"/>
    <property type="project" value="UniProtKB-SubCell"/>
</dbReference>
<dbReference type="EMBL" id="CP017634">
    <property type="protein sequence ID" value="ATW25321.1"/>
    <property type="molecule type" value="Genomic_DNA"/>
</dbReference>
<dbReference type="RefSeq" id="WP_148134574.1">
    <property type="nucleotide sequence ID" value="NZ_CP017634.1"/>
</dbReference>
<proteinExistence type="predicted"/>
<dbReference type="NCBIfam" id="NF011934">
    <property type="entry name" value="PRK15405.1"/>
    <property type="match status" value="1"/>
</dbReference>
<dbReference type="Proteomes" id="UP000323521">
    <property type="component" value="Chromosome"/>
</dbReference>
<dbReference type="InterPro" id="IPR000249">
    <property type="entry name" value="BMC_dom"/>
</dbReference>
<name>A0A3G1KS86_FORW1</name>
<protein>
    <submittedName>
        <fullName evidence="4">Microcompartment protein EutL</fullName>
    </submittedName>
</protein>
<keyword evidence="5" id="KW-1185">Reference proteome</keyword>
<dbReference type="InterPro" id="IPR044870">
    <property type="entry name" value="BMC_CP"/>
</dbReference>
<evidence type="ECO:0000313" key="5">
    <source>
        <dbReference type="Proteomes" id="UP000323521"/>
    </source>
</evidence>
<sequence length="220" mass="23171">MAVMDPIRADVLAIKFIPNVARDLAENLKLRPDQKSVAMFTCNIDDVGYTAIDEATKKAEVEVVYARSFYAGAAHASGPLSGEFIGILAGPDPAETKAGLSAAVQLIKEDACFYAADPDGKIAFYAYTISRSGTYLSKVCGVEPGEPISYLIAPPLESVYGVDAALKAAEVKMGVWYGPPGETNFGGALLTGSQSACKAACEAFRDTVIGVARNPKDYEG</sequence>
<dbReference type="CDD" id="cd07050">
    <property type="entry name" value="BMC_EutL_repeat2"/>
    <property type="match status" value="1"/>
</dbReference>
<dbReference type="InterPro" id="IPR009193">
    <property type="entry name" value="EutL_PduB"/>
</dbReference>
<dbReference type="PROSITE" id="PS51931">
    <property type="entry name" value="BMC_CP"/>
    <property type="match status" value="1"/>
</dbReference>
<dbReference type="NCBIfam" id="TIGR04502">
    <property type="entry name" value="microcomp_EutL"/>
    <property type="match status" value="1"/>
</dbReference>
<dbReference type="Gene3D" id="3.30.70.1710">
    <property type="match status" value="2"/>
</dbReference>
<reference evidence="4 5" key="1">
    <citation type="submission" date="2016-10" db="EMBL/GenBank/DDBJ databases">
        <title>Complete Genome Sequence of Peptococcaceae strain DCMF.</title>
        <authorList>
            <person name="Edwards R.J."/>
            <person name="Holland S.I."/>
            <person name="Deshpande N.P."/>
            <person name="Wong Y.K."/>
            <person name="Ertan H."/>
            <person name="Manefield M."/>
            <person name="Russell T.L."/>
            <person name="Lee M.J."/>
        </authorList>
    </citation>
    <scope>NUCLEOTIDE SEQUENCE [LARGE SCALE GENOMIC DNA]</scope>
    <source>
        <strain evidence="4 5">DCMF</strain>
    </source>
</reference>
<evidence type="ECO:0000259" key="3">
    <source>
        <dbReference type="PROSITE" id="PS51931"/>
    </source>
</evidence>
<dbReference type="OrthoDB" id="3283at2"/>
<dbReference type="PIRSF" id="PIRSF012290">
    <property type="entry name" value="EutL_PduB"/>
    <property type="match status" value="1"/>
</dbReference>
<feature type="domain" description="BMC circularly permuted" evidence="3">
    <location>
        <begin position="112"/>
        <end position="215"/>
    </location>
</feature>
<dbReference type="KEGG" id="fwa:DCMF_11565"/>
<dbReference type="GO" id="GO:0005198">
    <property type="term" value="F:structural molecule activity"/>
    <property type="evidence" value="ECO:0007669"/>
    <property type="project" value="InterPro"/>
</dbReference>
<keyword evidence="2" id="KW-1283">Bacterial microcompartment</keyword>
<accession>A0A3G1KS86</accession>
<organism evidence="4 5">
    <name type="scientific">Formimonas warabiya</name>
    <dbReference type="NCBI Taxonomy" id="1761012"/>
    <lineage>
        <taxon>Bacteria</taxon>
        <taxon>Bacillati</taxon>
        <taxon>Bacillota</taxon>
        <taxon>Clostridia</taxon>
        <taxon>Eubacteriales</taxon>
        <taxon>Peptococcaceae</taxon>
        <taxon>Candidatus Formimonas</taxon>
    </lineage>
</organism>
<dbReference type="InterPro" id="IPR037233">
    <property type="entry name" value="CcmK-like_sf"/>
</dbReference>
<gene>
    <name evidence="4" type="ORF">DCMF_11565</name>
</gene>
<evidence type="ECO:0000256" key="1">
    <source>
        <dbReference type="ARBA" id="ARBA00024322"/>
    </source>
</evidence>
<dbReference type="InterPro" id="IPR030983">
    <property type="entry name" value="EutL"/>
</dbReference>
<evidence type="ECO:0000313" key="4">
    <source>
        <dbReference type="EMBL" id="ATW25321.1"/>
    </source>
</evidence>
<comment type="subcellular location">
    <subcellularLocation>
        <location evidence="1">Bacterial microcompartment</location>
    </subcellularLocation>
</comment>
<dbReference type="AlphaFoldDB" id="A0A3G1KS86"/>
<evidence type="ECO:0000256" key="2">
    <source>
        <dbReference type="ARBA" id="ARBA00024446"/>
    </source>
</evidence>